<dbReference type="CDD" id="cd04183">
    <property type="entry name" value="GT2_BcE_like"/>
    <property type="match status" value="1"/>
</dbReference>
<dbReference type="InterPro" id="IPR006439">
    <property type="entry name" value="HAD-SF_hydro_IA"/>
</dbReference>
<dbReference type="Gene3D" id="3.40.50.1000">
    <property type="entry name" value="HAD superfamily/HAD-like"/>
    <property type="match status" value="1"/>
</dbReference>
<proteinExistence type="predicted"/>
<evidence type="ECO:0000313" key="2">
    <source>
        <dbReference type="EMBL" id="SVE06497.1"/>
    </source>
</evidence>
<evidence type="ECO:0000259" key="1">
    <source>
        <dbReference type="Pfam" id="PF00483"/>
    </source>
</evidence>
<dbReference type="InterPro" id="IPR036412">
    <property type="entry name" value="HAD-like_sf"/>
</dbReference>
<feature type="non-terminal residue" evidence="2">
    <location>
        <position position="251"/>
    </location>
</feature>
<accession>A0A383AFA3</accession>
<protein>
    <recommendedName>
        <fullName evidence="1">Nucleotidyl transferase domain-containing protein</fullName>
    </recommendedName>
</protein>
<dbReference type="InterPro" id="IPR023214">
    <property type="entry name" value="HAD_sf"/>
</dbReference>
<name>A0A383AFA3_9ZZZZ</name>
<dbReference type="EMBL" id="UINC01191723">
    <property type="protein sequence ID" value="SVE06497.1"/>
    <property type="molecule type" value="Genomic_DNA"/>
</dbReference>
<dbReference type="AlphaFoldDB" id="A0A383AFA3"/>
<gene>
    <name evidence="2" type="ORF">METZ01_LOCUS459351</name>
</gene>
<dbReference type="Pfam" id="PF13419">
    <property type="entry name" value="HAD_2"/>
    <property type="match status" value="1"/>
</dbReference>
<dbReference type="SUPFAM" id="SSF53448">
    <property type="entry name" value="Nucleotide-diphospho-sugar transferases"/>
    <property type="match status" value="1"/>
</dbReference>
<feature type="non-terminal residue" evidence="2">
    <location>
        <position position="1"/>
    </location>
</feature>
<dbReference type="Gene3D" id="3.90.550.10">
    <property type="entry name" value="Spore Coat Polysaccharide Biosynthesis Protein SpsA, Chain A"/>
    <property type="match status" value="1"/>
</dbReference>
<dbReference type="InterPro" id="IPR029044">
    <property type="entry name" value="Nucleotide-diphossugar_trans"/>
</dbReference>
<organism evidence="2">
    <name type="scientific">marine metagenome</name>
    <dbReference type="NCBI Taxonomy" id="408172"/>
    <lineage>
        <taxon>unclassified sequences</taxon>
        <taxon>metagenomes</taxon>
        <taxon>ecological metagenomes</taxon>
    </lineage>
</organism>
<feature type="domain" description="Nucleotidyl transferase" evidence="1">
    <location>
        <begin position="99"/>
        <end position="249"/>
    </location>
</feature>
<sequence>LQYFDYIYSNEDVIRAKPNPEMYYRIMIQSGIPATQTLIVEDSNTGRKAAQDSGANLCAVTDPDDLTYEKILDHLDWLNGKTPSSPKWQGGKMNVLIPMAGAGTRFQEAGYSFPKPLIDVRGKPMIQQVVESLNMEARHIFIVQKEHYEKYALLHTLSLITPNCEIIQVDGITEGAACTTLLAKELINNDEPLLIANSDQYLDWDSNQFMYSMIADDIDGGILTFPSMHPKWSYAKISPTGLVVEVAEKVP</sequence>
<dbReference type="NCBIfam" id="TIGR01509">
    <property type="entry name" value="HAD-SF-IA-v3"/>
    <property type="match status" value="1"/>
</dbReference>
<reference evidence="2" key="1">
    <citation type="submission" date="2018-05" db="EMBL/GenBank/DDBJ databases">
        <authorList>
            <person name="Lanie J.A."/>
            <person name="Ng W.-L."/>
            <person name="Kazmierczak K.M."/>
            <person name="Andrzejewski T.M."/>
            <person name="Davidsen T.M."/>
            <person name="Wayne K.J."/>
            <person name="Tettelin H."/>
            <person name="Glass J.I."/>
            <person name="Rusch D."/>
            <person name="Podicherti R."/>
            <person name="Tsui H.-C.T."/>
            <person name="Winkler M.E."/>
        </authorList>
    </citation>
    <scope>NUCLEOTIDE SEQUENCE</scope>
</reference>
<dbReference type="InterPro" id="IPR005835">
    <property type="entry name" value="NTP_transferase_dom"/>
</dbReference>
<dbReference type="SUPFAM" id="SSF56784">
    <property type="entry name" value="HAD-like"/>
    <property type="match status" value="1"/>
</dbReference>
<dbReference type="Pfam" id="PF00483">
    <property type="entry name" value="NTP_transferase"/>
    <property type="match status" value="1"/>
</dbReference>
<dbReference type="InterPro" id="IPR041492">
    <property type="entry name" value="HAD_2"/>
</dbReference>